<dbReference type="GO" id="GO:0003700">
    <property type="term" value="F:DNA-binding transcription factor activity"/>
    <property type="evidence" value="ECO:0007669"/>
    <property type="project" value="InterPro"/>
</dbReference>
<reference evidence="6 7" key="1">
    <citation type="submission" date="2019-12" db="EMBL/GenBank/DDBJ databases">
        <authorList>
            <person name="Zhang Y.-J."/>
        </authorList>
    </citation>
    <scope>NUCLEOTIDE SEQUENCE [LARGE SCALE GENOMIC DNA]</scope>
    <source>
        <strain evidence="6 7">CY05</strain>
    </source>
</reference>
<dbReference type="InterPro" id="IPR036390">
    <property type="entry name" value="WH_DNA-bd_sf"/>
</dbReference>
<evidence type="ECO:0000313" key="6">
    <source>
        <dbReference type="EMBL" id="MVO17133.1"/>
    </source>
</evidence>
<dbReference type="InterPro" id="IPR036388">
    <property type="entry name" value="WH-like_DNA-bd_sf"/>
</dbReference>
<keyword evidence="3" id="KW-0238">DNA-binding</keyword>
<dbReference type="RefSeq" id="WP_157023447.1">
    <property type="nucleotide sequence ID" value="NZ_WQLV01000009.1"/>
</dbReference>
<dbReference type="PANTHER" id="PTHR30537">
    <property type="entry name" value="HTH-TYPE TRANSCRIPTIONAL REGULATOR"/>
    <property type="match status" value="1"/>
</dbReference>
<proteinExistence type="inferred from homology"/>
<dbReference type="Pfam" id="PF00126">
    <property type="entry name" value="HTH_1"/>
    <property type="match status" value="1"/>
</dbReference>
<dbReference type="Gene3D" id="1.10.10.10">
    <property type="entry name" value="Winged helix-like DNA-binding domain superfamily/Winged helix DNA-binding domain"/>
    <property type="match status" value="1"/>
</dbReference>
<evidence type="ECO:0000256" key="4">
    <source>
        <dbReference type="ARBA" id="ARBA00023163"/>
    </source>
</evidence>
<name>A0A6L6WH12_9RHOB</name>
<dbReference type="CDD" id="cd00090">
    <property type="entry name" value="HTH_ARSR"/>
    <property type="match status" value="1"/>
</dbReference>
<protein>
    <submittedName>
        <fullName evidence="6">LysR family transcriptional regulator</fullName>
    </submittedName>
</protein>
<feature type="domain" description="HTH lysR-type" evidence="5">
    <location>
        <begin position="9"/>
        <end position="66"/>
    </location>
</feature>
<dbReference type="InterPro" id="IPR005119">
    <property type="entry name" value="LysR_subst-bd"/>
</dbReference>
<dbReference type="InterPro" id="IPR058163">
    <property type="entry name" value="LysR-type_TF_proteobact-type"/>
</dbReference>
<dbReference type="PRINTS" id="PR00039">
    <property type="entry name" value="HTHLYSR"/>
</dbReference>
<dbReference type="PROSITE" id="PS50931">
    <property type="entry name" value="HTH_LYSR"/>
    <property type="match status" value="1"/>
</dbReference>
<dbReference type="GO" id="GO:0006351">
    <property type="term" value="P:DNA-templated transcription"/>
    <property type="evidence" value="ECO:0007669"/>
    <property type="project" value="TreeGrafter"/>
</dbReference>
<dbReference type="AlphaFoldDB" id="A0A6L6WH12"/>
<dbReference type="PANTHER" id="PTHR30537:SF74">
    <property type="entry name" value="HTH-TYPE TRANSCRIPTIONAL REGULATOR TRPI"/>
    <property type="match status" value="1"/>
</dbReference>
<evidence type="ECO:0000313" key="7">
    <source>
        <dbReference type="Proteomes" id="UP000478892"/>
    </source>
</evidence>
<evidence type="ECO:0000256" key="3">
    <source>
        <dbReference type="ARBA" id="ARBA00023125"/>
    </source>
</evidence>
<comment type="similarity">
    <text evidence="1">Belongs to the LysR transcriptional regulatory family.</text>
</comment>
<dbReference type="SUPFAM" id="SSF46785">
    <property type="entry name" value="Winged helix' DNA-binding domain"/>
    <property type="match status" value="1"/>
</dbReference>
<organism evidence="6 7">
    <name type="scientific">Parasedimentitalea huanghaiensis</name>
    <dbReference type="NCBI Taxonomy" id="2682100"/>
    <lineage>
        <taxon>Bacteria</taxon>
        <taxon>Pseudomonadati</taxon>
        <taxon>Pseudomonadota</taxon>
        <taxon>Alphaproteobacteria</taxon>
        <taxon>Rhodobacterales</taxon>
        <taxon>Paracoccaceae</taxon>
        <taxon>Parasedimentitalea</taxon>
    </lineage>
</organism>
<evidence type="ECO:0000256" key="1">
    <source>
        <dbReference type="ARBA" id="ARBA00009437"/>
    </source>
</evidence>
<dbReference type="GO" id="GO:0043565">
    <property type="term" value="F:sequence-specific DNA binding"/>
    <property type="evidence" value="ECO:0007669"/>
    <property type="project" value="TreeGrafter"/>
</dbReference>
<keyword evidence="2" id="KW-0805">Transcription regulation</keyword>
<dbReference type="Gene3D" id="3.40.190.10">
    <property type="entry name" value="Periplasmic binding protein-like II"/>
    <property type="match status" value="2"/>
</dbReference>
<keyword evidence="7" id="KW-1185">Reference proteome</keyword>
<gene>
    <name evidence="6" type="ORF">GO984_15065</name>
</gene>
<accession>A0A6L6WH12</accession>
<dbReference type="InterPro" id="IPR000847">
    <property type="entry name" value="LysR_HTH_N"/>
</dbReference>
<dbReference type="EMBL" id="WQLV01000009">
    <property type="protein sequence ID" value="MVO17133.1"/>
    <property type="molecule type" value="Genomic_DNA"/>
</dbReference>
<keyword evidence="4" id="KW-0804">Transcription</keyword>
<dbReference type="Proteomes" id="UP000478892">
    <property type="component" value="Unassembled WGS sequence"/>
</dbReference>
<dbReference type="InterPro" id="IPR011991">
    <property type="entry name" value="ArsR-like_HTH"/>
</dbReference>
<evidence type="ECO:0000259" key="5">
    <source>
        <dbReference type="PROSITE" id="PS50931"/>
    </source>
</evidence>
<dbReference type="Pfam" id="PF03466">
    <property type="entry name" value="LysR_substrate"/>
    <property type="match status" value="1"/>
</dbReference>
<sequence length="315" mass="35009">MSAPRRFIPTLQEARSLDAVSRLNSVSAAARELNLSQPTVSYHISKLEERWNAKLFRAKGRNLEPTEFLRAIIPEIRAVTHQLEHIGHLVGSQYHQKVLSIGIAPSLASIVLQPRLDGFLRRSPEINVRICAANRFVNLEEERIDVALRLLPRLHSQEAEVNGNALLPVPQEHMRVVCAPDYLAALTGELQPNGKPDVGLLSQAQLIHEDETVHWANYFAAFLAGHPFETRPRLTFNNADMILQAAISGQGFALLRDVYVMDALGKGCLVEPYASRLPCERVFQFVAPEAIGFTQPASSFVAWFGAELKALLNQA</sequence>
<comment type="caution">
    <text evidence="6">The sequence shown here is derived from an EMBL/GenBank/DDBJ whole genome shotgun (WGS) entry which is preliminary data.</text>
</comment>
<dbReference type="SUPFAM" id="SSF53850">
    <property type="entry name" value="Periplasmic binding protein-like II"/>
    <property type="match status" value="1"/>
</dbReference>
<evidence type="ECO:0000256" key="2">
    <source>
        <dbReference type="ARBA" id="ARBA00023015"/>
    </source>
</evidence>